<protein>
    <submittedName>
        <fullName evidence="1">Uncharacterized protein</fullName>
    </submittedName>
</protein>
<proteinExistence type="predicted"/>
<dbReference type="EMBL" id="CP074694">
    <property type="protein sequence ID" value="QVL34193.1"/>
    <property type="molecule type" value="Genomic_DNA"/>
</dbReference>
<dbReference type="RefSeq" id="WP_213499165.1">
    <property type="nucleotide sequence ID" value="NZ_CP074694.1"/>
</dbReference>
<evidence type="ECO:0000313" key="2">
    <source>
        <dbReference type="Proteomes" id="UP000676194"/>
    </source>
</evidence>
<organism evidence="1 2">
    <name type="scientific">Telmatocola sphagniphila</name>
    <dbReference type="NCBI Taxonomy" id="1123043"/>
    <lineage>
        <taxon>Bacteria</taxon>
        <taxon>Pseudomonadati</taxon>
        <taxon>Planctomycetota</taxon>
        <taxon>Planctomycetia</taxon>
        <taxon>Gemmatales</taxon>
        <taxon>Gemmataceae</taxon>
    </lineage>
</organism>
<gene>
    <name evidence="1" type="ORF">KIH39_09885</name>
</gene>
<dbReference type="Proteomes" id="UP000676194">
    <property type="component" value="Chromosome"/>
</dbReference>
<evidence type="ECO:0000313" key="1">
    <source>
        <dbReference type="EMBL" id="QVL34193.1"/>
    </source>
</evidence>
<keyword evidence="2" id="KW-1185">Reference proteome</keyword>
<dbReference type="KEGG" id="tsph:KIH39_09885"/>
<accession>A0A8E6EZX9</accession>
<name>A0A8E6EZX9_9BACT</name>
<dbReference type="AlphaFoldDB" id="A0A8E6EZX9"/>
<reference evidence="1" key="1">
    <citation type="submission" date="2021-05" db="EMBL/GenBank/DDBJ databases">
        <title>Complete genome sequence of the cellulolytic planctomycete Telmatocola sphagniphila SP2T and characterization of the first cellulase from planctomycetes.</title>
        <authorList>
            <person name="Rakitin A.L."/>
            <person name="Beletsky A.V."/>
            <person name="Naumoff D.G."/>
            <person name="Kulichevskaya I.S."/>
            <person name="Mardanov A.V."/>
            <person name="Ravin N.V."/>
            <person name="Dedysh S.N."/>
        </authorList>
    </citation>
    <scope>NUCLEOTIDE SEQUENCE</scope>
    <source>
        <strain evidence="1">SP2T</strain>
    </source>
</reference>
<sequence>MEYRAILRWYGMGIEGRLGGGCFLNRNLIELNAKQKIMRVDESGIRTQIAILIQYKPNTWTGFRIFV</sequence>